<keyword evidence="1" id="KW-1133">Transmembrane helix</keyword>
<dbReference type="PATRIC" id="fig|869719.3.peg.735"/>
<accession>A0A147I5G4</accession>
<reference evidence="2 3" key="1">
    <citation type="journal article" date="2016" name="Front. Microbiol.">
        <title>Genomic Resource of Rice Seed Associated Bacteria.</title>
        <authorList>
            <person name="Midha S."/>
            <person name="Bansal K."/>
            <person name="Sharma S."/>
            <person name="Kumar N."/>
            <person name="Patil P.P."/>
            <person name="Chaudhry V."/>
            <person name="Patil P.B."/>
        </authorList>
    </citation>
    <scope>NUCLEOTIDE SEQUENCE [LARGE SCALE GENOMIC DNA]</scope>
    <source>
        <strain evidence="2 3">NS334</strain>
    </source>
</reference>
<name>A0A147I5G4_9SPHN</name>
<evidence type="ECO:0000313" key="3">
    <source>
        <dbReference type="Proteomes" id="UP000074310"/>
    </source>
</evidence>
<keyword evidence="3" id="KW-1185">Reference proteome</keyword>
<comment type="caution">
    <text evidence="2">The sequence shown here is derived from an EMBL/GenBank/DDBJ whole genome shotgun (WGS) entry which is preliminary data.</text>
</comment>
<keyword evidence="1" id="KW-0472">Membrane</keyword>
<dbReference type="RefSeq" id="WP_058755134.1">
    <property type="nucleotide sequence ID" value="NZ_LDTB01000014.1"/>
</dbReference>
<proteinExistence type="predicted"/>
<feature type="transmembrane region" description="Helical" evidence="1">
    <location>
        <begin position="62"/>
        <end position="80"/>
    </location>
</feature>
<dbReference type="Proteomes" id="UP000074310">
    <property type="component" value="Unassembled WGS sequence"/>
</dbReference>
<gene>
    <name evidence="2" type="ORF">NS334_06360</name>
</gene>
<sequence length="85" mass="9008">MVELLSAIRIPVAIGLLFAVTLIGARAVGVGRARSNREIAELVTMTTIMSAAANIGNDLHRYWLAMVAGVTLGFAASLLLRRVMA</sequence>
<evidence type="ECO:0000313" key="2">
    <source>
        <dbReference type="EMBL" id="KTT73851.1"/>
    </source>
</evidence>
<evidence type="ECO:0000256" key="1">
    <source>
        <dbReference type="SAM" id="Phobius"/>
    </source>
</evidence>
<keyword evidence="1" id="KW-0812">Transmembrane</keyword>
<dbReference type="AlphaFoldDB" id="A0A147I5G4"/>
<dbReference type="EMBL" id="LDTB01000014">
    <property type="protein sequence ID" value="KTT73851.1"/>
    <property type="molecule type" value="Genomic_DNA"/>
</dbReference>
<protein>
    <submittedName>
        <fullName evidence="2">Uncharacterized protein</fullName>
    </submittedName>
</protein>
<feature type="transmembrane region" description="Helical" evidence="1">
    <location>
        <begin position="6"/>
        <end position="27"/>
    </location>
</feature>
<organism evidence="2 3">
    <name type="scientific">Sphingomonas endophytica</name>
    <dbReference type="NCBI Taxonomy" id="869719"/>
    <lineage>
        <taxon>Bacteria</taxon>
        <taxon>Pseudomonadati</taxon>
        <taxon>Pseudomonadota</taxon>
        <taxon>Alphaproteobacteria</taxon>
        <taxon>Sphingomonadales</taxon>
        <taxon>Sphingomonadaceae</taxon>
        <taxon>Sphingomonas</taxon>
    </lineage>
</organism>